<evidence type="ECO:0000256" key="1">
    <source>
        <dbReference type="SAM" id="MobiDB-lite"/>
    </source>
</evidence>
<sequence>MEDNSQYHHYIPRFILRNFVQEETNKTKEAEKYYNTKRSKDGLIRYYDLEDGQLGFRKLSRAYGVEDMYRDISLSDANHIEKLLSKLEGRAAKVIHKIRRAQEQRQGSITLWRGDLQTLRRFFFVMEYRSKSRRKKFTSSLDEFIHPDKATISEYIKKRGFRSPSEVWLESLRMILEAEDSADGVGYDLLKGKMYDGDYDLFRYALDYFHVCLCEPEDPADEFIITDNGFSISEGHYILNNPWDHSTYKSYADYHRVATISPRLAIVLRSNIFREGQEFLKEALYRKRAPSSLEDLPVDGAVVNYVNLKMPDGSIRMVNSIEDIEFSMMDSYSMQIYKIPTKHVHIVNMTQIEEAKFGLTFCSSGSMARSLRYHLEKSNPPPIAFITDTRYSQQLHLWSARVRLLTMLDGSLETSGKKPLSLLNTRKITKNVMAEVKDTNYIKLTKGSVDMFSHDIVQATLIDYMRGTIIIGQTRKMEKRDAAFVFRIFTQFLCEFISTRIILLYLRLPHTEENKTAVGWLAPTEAENCVFRLWGDSNVPVTEFNMLLYEAVSKEDVRNKAMAGLLKKHANSMDDFVTAMCEVECYLMRQYGGIRELLYRAGLYTYIEETRLEISEEVEGFEFQDTDEFTYREWTQIFLYTDSVLDETMKEMPELYLCQPIWEELLTIHLYPLLIDFGYIWSLTLNPEYAPGNNGKDVSVVKTSKTKKKKKNTKKNKKR</sequence>
<dbReference type="EMBL" id="ML119647">
    <property type="protein sequence ID" value="RPA87231.1"/>
    <property type="molecule type" value="Genomic_DNA"/>
</dbReference>
<evidence type="ECO:0000313" key="2">
    <source>
        <dbReference type="EMBL" id="RPA87231.1"/>
    </source>
</evidence>
<dbReference type="OrthoDB" id="5340163at2759"/>
<feature type="compositionally biased region" description="Basic residues" evidence="1">
    <location>
        <begin position="704"/>
        <end position="719"/>
    </location>
</feature>
<proteinExistence type="predicted"/>
<keyword evidence="3" id="KW-1185">Reference proteome</keyword>
<dbReference type="Pfam" id="PF14022">
    <property type="entry name" value="DUF4238"/>
    <property type="match status" value="1"/>
</dbReference>
<feature type="region of interest" description="Disordered" evidence="1">
    <location>
        <begin position="693"/>
        <end position="719"/>
    </location>
</feature>
<evidence type="ECO:0000313" key="3">
    <source>
        <dbReference type="Proteomes" id="UP000275078"/>
    </source>
</evidence>
<dbReference type="InterPro" id="IPR025332">
    <property type="entry name" value="DUF4238"/>
</dbReference>
<name>A0A3N4ISN2_ASCIM</name>
<dbReference type="Proteomes" id="UP000275078">
    <property type="component" value="Unassembled WGS sequence"/>
</dbReference>
<organism evidence="2 3">
    <name type="scientific">Ascobolus immersus RN42</name>
    <dbReference type="NCBI Taxonomy" id="1160509"/>
    <lineage>
        <taxon>Eukaryota</taxon>
        <taxon>Fungi</taxon>
        <taxon>Dikarya</taxon>
        <taxon>Ascomycota</taxon>
        <taxon>Pezizomycotina</taxon>
        <taxon>Pezizomycetes</taxon>
        <taxon>Pezizales</taxon>
        <taxon>Ascobolaceae</taxon>
        <taxon>Ascobolus</taxon>
    </lineage>
</organism>
<accession>A0A3N4ISN2</accession>
<dbReference type="AlphaFoldDB" id="A0A3N4ISN2"/>
<protein>
    <recommendedName>
        <fullName evidence="4">DUF4238 domain-containing protein</fullName>
    </recommendedName>
</protein>
<dbReference type="STRING" id="1160509.A0A3N4ISN2"/>
<gene>
    <name evidence="2" type="ORF">BJ508DRAFT_410762</name>
</gene>
<reference evidence="2 3" key="1">
    <citation type="journal article" date="2018" name="Nat. Ecol. Evol.">
        <title>Pezizomycetes genomes reveal the molecular basis of ectomycorrhizal truffle lifestyle.</title>
        <authorList>
            <person name="Murat C."/>
            <person name="Payen T."/>
            <person name="Noel B."/>
            <person name="Kuo A."/>
            <person name="Morin E."/>
            <person name="Chen J."/>
            <person name="Kohler A."/>
            <person name="Krizsan K."/>
            <person name="Balestrini R."/>
            <person name="Da Silva C."/>
            <person name="Montanini B."/>
            <person name="Hainaut M."/>
            <person name="Levati E."/>
            <person name="Barry K.W."/>
            <person name="Belfiori B."/>
            <person name="Cichocki N."/>
            <person name="Clum A."/>
            <person name="Dockter R.B."/>
            <person name="Fauchery L."/>
            <person name="Guy J."/>
            <person name="Iotti M."/>
            <person name="Le Tacon F."/>
            <person name="Lindquist E.A."/>
            <person name="Lipzen A."/>
            <person name="Malagnac F."/>
            <person name="Mello A."/>
            <person name="Molinier V."/>
            <person name="Miyauchi S."/>
            <person name="Poulain J."/>
            <person name="Riccioni C."/>
            <person name="Rubini A."/>
            <person name="Sitrit Y."/>
            <person name="Splivallo R."/>
            <person name="Traeger S."/>
            <person name="Wang M."/>
            <person name="Zifcakova L."/>
            <person name="Wipf D."/>
            <person name="Zambonelli A."/>
            <person name="Paolocci F."/>
            <person name="Nowrousian M."/>
            <person name="Ottonello S."/>
            <person name="Baldrian P."/>
            <person name="Spatafora J.W."/>
            <person name="Henrissat B."/>
            <person name="Nagy L.G."/>
            <person name="Aury J.M."/>
            <person name="Wincker P."/>
            <person name="Grigoriev I.V."/>
            <person name="Bonfante P."/>
            <person name="Martin F.M."/>
        </authorList>
    </citation>
    <scope>NUCLEOTIDE SEQUENCE [LARGE SCALE GENOMIC DNA]</scope>
    <source>
        <strain evidence="2 3">RN42</strain>
    </source>
</reference>
<evidence type="ECO:0008006" key="4">
    <source>
        <dbReference type="Google" id="ProtNLM"/>
    </source>
</evidence>